<protein>
    <submittedName>
        <fullName evidence="2">Uncharacterized protein</fullName>
    </submittedName>
</protein>
<dbReference type="PROSITE" id="PS50005">
    <property type="entry name" value="TPR"/>
    <property type="match status" value="1"/>
</dbReference>
<accession>A0A2G8TGA3</accession>
<keyword evidence="1" id="KW-0802">TPR repeat</keyword>
<dbReference type="InterPro" id="IPR011990">
    <property type="entry name" value="TPR-like_helical_dom_sf"/>
</dbReference>
<dbReference type="AlphaFoldDB" id="A0A2G8TGA3"/>
<evidence type="ECO:0000313" key="2">
    <source>
        <dbReference type="EMBL" id="PIL45080.1"/>
    </source>
</evidence>
<dbReference type="OrthoDB" id="5290951at2"/>
<feature type="repeat" description="TPR" evidence="1">
    <location>
        <begin position="65"/>
        <end position="98"/>
    </location>
</feature>
<gene>
    <name evidence="2" type="ORF">CR105_11490</name>
</gene>
<dbReference type="InterPro" id="IPR019734">
    <property type="entry name" value="TPR_rpt"/>
</dbReference>
<keyword evidence="3" id="KW-1185">Reference proteome</keyword>
<dbReference type="Proteomes" id="UP000230390">
    <property type="component" value="Unassembled WGS sequence"/>
</dbReference>
<dbReference type="SMART" id="SM00028">
    <property type="entry name" value="TPR"/>
    <property type="match status" value="7"/>
</dbReference>
<dbReference type="Pfam" id="PF14559">
    <property type="entry name" value="TPR_19"/>
    <property type="match status" value="1"/>
</dbReference>
<name>A0A2G8TGA3_9BURK</name>
<comment type="caution">
    <text evidence="2">The sequence shown here is derived from an EMBL/GenBank/DDBJ whole genome shotgun (WGS) entry which is preliminary data.</text>
</comment>
<evidence type="ECO:0000256" key="1">
    <source>
        <dbReference type="PROSITE-ProRule" id="PRU00339"/>
    </source>
</evidence>
<dbReference type="PANTHER" id="PTHR12558">
    <property type="entry name" value="CELL DIVISION CYCLE 16,23,27"/>
    <property type="match status" value="1"/>
</dbReference>
<proteinExistence type="predicted"/>
<reference evidence="2 3" key="1">
    <citation type="submission" date="2017-10" db="EMBL/GenBank/DDBJ databases">
        <title>Massilia psychrophilum sp. nov., a novel purple-pigmented bacterium isolated from Tianshan glacier, Xinjiang Municipality, China.</title>
        <authorList>
            <person name="Wang H."/>
        </authorList>
    </citation>
    <scope>NUCLEOTIDE SEQUENCE [LARGE SCALE GENOMIC DNA]</scope>
    <source>
        <strain evidence="2 3">JCM 30074</strain>
    </source>
</reference>
<sequence length="507" mass="54904">MLLGAVASATGANQLAEQQVQKFLAAYPGHLQATKLLAALQLRANNSSAALELMAPVLARHADDADLLTLAGEAHMRARHFSQAADSFERASNLRPRTSSLHTAAALGRLANGEHERALAELERAAVLDVKSPRSGTLLVMGFCWQERAWRDNPDSLSLALRLTDYYVRGGDTRKALVLAQKLQAGNPSNPDALAMLAHVHVAKKDLLAAADAYTRLAVLLPTSARPHMKLAALQLAMRDERAATAALRKAIAIEPGLMDAHQTLLAMLLAQKKFAEAVQLVRAMQQRLPQASGGYKLEGDLRTAQAQPAAALAAYERAFALEPASALMVQLHGALVAAGKPGEADQRIAEWLQRNPDDVPARLHDASSKLVRTNFPKAIEQLEEVLRRDPNHVLALNDLAWSYQRIDDKRALAFAERAYRLAPGSPAIMDTLGWICVENGDLARALPLLQKASALAPDASEIRYHFGLVLARSGDKRGARRELERLLASTVDPSRRAEAKALLATL</sequence>
<dbReference type="Gene3D" id="1.25.40.10">
    <property type="entry name" value="Tetratricopeptide repeat domain"/>
    <property type="match status" value="2"/>
</dbReference>
<organism evidence="2 3">
    <name type="scientific">Massilia eurypsychrophila</name>
    <dbReference type="NCBI Taxonomy" id="1485217"/>
    <lineage>
        <taxon>Bacteria</taxon>
        <taxon>Pseudomonadati</taxon>
        <taxon>Pseudomonadota</taxon>
        <taxon>Betaproteobacteria</taxon>
        <taxon>Burkholderiales</taxon>
        <taxon>Oxalobacteraceae</taxon>
        <taxon>Telluria group</taxon>
        <taxon>Massilia</taxon>
    </lineage>
</organism>
<dbReference type="RefSeq" id="WP_099788584.1">
    <property type="nucleotide sequence ID" value="NZ_JBHLYV010000032.1"/>
</dbReference>
<dbReference type="Pfam" id="PF13432">
    <property type="entry name" value="TPR_16"/>
    <property type="match status" value="3"/>
</dbReference>
<dbReference type="GO" id="GO:0051301">
    <property type="term" value="P:cell division"/>
    <property type="evidence" value="ECO:0007669"/>
    <property type="project" value="TreeGrafter"/>
</dbReference>
<dbReference type="EMBL" id="PDOC01000005">
    <property type="protein sequence ID" value="PIL45080.1"/>
    <property type="molecule type" value="Genomic_DNA"/>
</dbReference>
<dbReference type="SUPFAM" id="SSF48452">
    <property type="entry name" value="TPR-like"/>
    <property type="match status" value="2"/>
</dbReference>
<evidence type="ECO:0000313" key="3">
    <source>
        <dbReference type="Proteomes" id="UP000230390"/>
    </source>
</evidence>
<dbReference type="PANTHER" id="PTHR12558:SF13">
    <property type="entry name" value="CELL DIVISION CYCLE PROTEIN 27 HOMOLOG"/>
    <property type="match status" value="1"/>
</dbReference>